<evidence type="ECO:0000313" key="10">
    <source>
        <dbReference type="Proteomes" id="UP001597399"/>
    </source>
</evidence>
<keyword evidence="3" id="KW-0813">Transport</keyword>
<evidence type="ECO:0000256" key="3">
    <source>
        <dbReference type="ARBA" id="ARBA00022448"/>
    </source>
</evidence>
<evidence type="ECO:0000256" key="4">
    <source>
        <dbReference type="ARBA" id="ARBA00022544"/>
    </source>
</evidence>
<evidence type="ECO:0000256" key="5">
    <source>
        <dbReference type="ARBA" id="ARBA00022692"/>
    </source>
</evidence>
<feature type="transmembrane region" description="Helical" evidence="8">
    <location>
        <begin position="338"/>
        <end position="360"/>
    </location>
</feature>
<evidence type="ECO:0000256" key="1">
    <source>
        <dbReference type="ARBA" id="ARBA00004141"/>
    </source>
</evidence>
<feature type="transmembrane region" description="Helical" evidence="8">
    <location>
        <begin position="84"/>
        <end position="106"/>
    </location>
</feature>
<dbReference type="PANTHER" id="PTHR34975">
    <property type="entry name" value="SPORE GERMINATION PROTEIN A2"/>
    <property type="match status" value="1"/>
</dbReference>
<feature type="transmembrane region" description="Helical" evidence="8">
    <location>
        <begin position="279"/>
        <end position="299"/>
    </location>
</feature>
<keyword evidence="4" id="KW-0309">Germination</keyword>
<keyword evidence="10" id="KW-1185">Reference proteome</keyword>
<comment type="subcellular location">
    <subcellularLocation>
        <location evidence="1">Membrane</location>
        <topology evidence="1">Multi-pass membrane protein</topology>
    </subcellularLocation>
</comment>
<gene>
    <name evidence="9" type="ORF">ACFSUE_06010</name>
</gene>
<evidence type="ECO:0000256" key="6">
    <source>
        <dbReference type="ARBA" id="ARBA00022989"/>
    </source>
</evidence>
<feature type="transmembrane region" description="Helical" evidence="8">
    <location>
        <begin position="44"/>
        <end position="63"/>
    </location>
</feature>
<feature type="transmembrane region" description="Helical" evidence="8">
    <location>
        <begin position="193"/>
        <end position="210"/>
    </location>
</feature>
<evidence type="ECO:0000256" key="8">
    <source>
        <dbReference type="SAM" id="Phobius"/>
    </source>
</evidence>
<feature type="transmembrane region" description="Helical" evidence="8">
    <location>
        <begin position="152"/>
        <end position="173"/>
    </location>
</feature>
<dbReference type="Proteomes" id="UP001597399">
    <property type="component" value="Unassembled WGS sequence"/>
</dbReference>
<feature type="transmembrane region" description="Helical" evidence="8">
    <location>
        <begin position="311"/>
        <end position="332"/>
    </location>
</feature>
<dbReference type="Pfam" id="PF03845">
    <property type="entry name" value="Spore_permease"/>
    <property type="match status" value="1"/>
</dbReference>
<keyword evidence="6 8" id="KW-1133">Transmembrane helix</keyword>
<dbReference type="PANTHER" id="PTHR34975:SF2">
    <property type="entry name" value="SPORE GERMINATION PROTEIN A2"/>
    <property type="match status" value="1"/>
</dbReference>
<evidence type="ECO:0000313" key="9">
    <source>
        <dbReference type="EMBL" id="MFD2693184.1"/>
    </source>
</evidence>
<keyword evidence="7 8" id="KW-0472">Membrane</keyword>
<organism evidence="9 10">
    <name type="scientific">Sporolactobacillus shoreicorticis</name>
    <dbReference type="NCBI Taxonomy" id="1923877"/>
    <lineage>
        <taxon>Bacteria</taxon>
        <taxon>Bacillati</taxon>
        <taxon>Bacillota</taxon>
        <taxon>Bacilli</taxon>
        <taxon>Bacillales</taxon>
        <taxon>Sporolactobacillaceae</taxon>
        <taxon>Sporolactobacillus</taxon>
    </lineage>
</organism>
<feature type="transmembrane region" description="Helical" evidence="8">
    <location>
        <begin position="12"/>
        <end position="32"/>
    </location>
</feature>
<evidence type="ECO:0000256" key="2">
    <source>
        <dbReference type="ARBA" id="ARBA00007998"/>
    </source>
</evidence>
<evidence type="ECO:0000256" key="7">
    <source>
        <dbReference type="ARBA" id="ARBA00023136"/>
    </source>
</evidence>
<feature type="transmembrane region" description="Helical" evidence="8">
    <location>
        <begin position="222"/>
        <end position="245"/>
    </location>
</feature>
<dbReference type="NCBIfam" id="TIGR00912">
    <property type="entry name" value="2A0309"/>
    <property type="match status" value="1"/>
</dbReference>
<dbReference type="RefSeq" id="WP_253058352.1">
    <property type="nucleotide sequence ID" value="NZ_JAMXWM010000002.1"/>
</dbReference>
<keyword evidence="5 8" id="KW-0812">Transmembrane</keyword>
<reference evidence="10" key="1">
    <citation type="journal article" date="2019" name="Int. J. Syst. Evol. Microbiol.">
        <title>The Global Catalogue of Microorganisms (GCM) 10K type strain sequencing project: providing services to taxonomists for standard genome sequencing and annotation.</title>
        <authorList>
            <consortium name="The Broad Institute Genomics Platform"/>
            <consortium name="The Broad Institute Genome Sequencing Center for Infectious Disease"/>
            <person name="Wu L."/>
            <person name="Ma J."/>
        </authorList>
    </citation>
    <scope>NUCLEOTIDE SEQUENCE [LARGE SCALE GENOMIC DNA]</scope>
    <source>
        <strain evidence="10">TISTR 2466</strain>
    </source>
</reference>
<comment type="similarity">
    <text evidence="2">Belongs to the amino acid-polyamine-organocation (APC) superfamily. Spore germination protein (SGP) (TC 2.A.3.9) family.</text>
</comment>
<feature type="transmembrane region" description="Helical" evidence="8">
    <location>
        <begin position="126"/>
        <end position="145"/>
    </location>
</feature>
<proteinExistence type="inferred from homology"/>
<sequence length="369" mass="42012">MNSKINKAFQLSPLSAFFIPLSLQLGADFLILPNPLTEQSGQDAWIGIMISGLSTLVILWLIFRLLENECIYGRADIFSLHQRLFGKWAGTLLNFIMVGQVMVYLVRLIRIYSEIFQVWLFPNLPVLEFSIIICFIIGYVVMGGIRNIGGLALLSFIYMIPFFQILNFTVPYLRFSNMLPLFDHSLISVIRSSYSGANLYLGFELIIYYYPFLSQPEKAKKWAFIGILTTLILYLNLTIVGTAFATKGALENTIWPLMSLLKTLQIPFFNHAEKLATVFFVWTLVPNVCLCTWIITRGLKFTFPAIKQKYLMLIVLLLACGLITSITSGNQIRIINQIFGTSGLIIIYVYLPVLLACQWLHKKVRKAVK</sequence>
<comment type="caution">
    <text evidence="9">The sequence shown here is derived from an EMBL/GenBank/DDBJ whole genome shotgun (WGS) entry which is preliminary data.</text>
</comment>
<protein>
    <submittedName>
        <fullName evidence="9">GerAB/ArcD/ProY family transporter</fullName>
    </submittedName>
</protein>
<dbReference type="EMBL" id="JBHUMQ010000015">
    <property type="protein sequence ID" value="MFD2693184.1"/>
    <property type="molecule type" value="Genomic_DNA"/>
</dbReference>
<dbReference type="InterPro" id="IPR004761">
    <property type="entry name" value="Spore_GerAB"/>
</dbReference>
<accession>A0ABW5S1G7</accession>
<name>A0ABW5S1G7_9BACL</name>